<dbReference type="OrthoDB" id="2405052at2759"/>
<name>A0A8K0E8Q9_9ROSA</name>
<sequence length="101" mass="11732">MAESERANDLRQTFNLKPFFQRASEAEDRLSRLEAALASKKDTGNEENLKMISELQSKLEDANAQLISEREKSQKLAEENAKLQYRIHHLVRALKETHHEQ</sequence>
<accession>A0A8K0E8Q9</accession>
<reference evidence="2" key="1">
    <citation type="submission" date="2020-03" db="EMBL/GenBank/DDBJ databases">
        <title>A high-quality chromosome-level genome assembly of a woody plant with both climbing and erect habits, Rhamnella rubrinervis.</title>
        <authorList>
            <person name="Lu Z."/>
            <person name="Yang Y."/>
            <person name="Zhu X."/>
            <person name="Sun Y."/>
        </authorList>
    </citation>
    <scope>NUCLEOTIDE SEQUENCE</scope>
    <source>
        <strain evidence="2">BYM</strain>
        <tissue evidence="2">Leaf</tissue>
    </source>
</reference>
<organism evidence="2 3">
    <name type="scientific">Rhamnella rubrinervis</name>
    <dbReference type="NCBI Taxonomy" id="2594499"/>
    <lineage>
        <taxon>Eukaryota</taxon>
        <taxon>Viridiplantae</taxon>
        <taxon>Streptophyta</taxon>
        <taxon>Embryophyta</taxon>
        <taxon>Tracheophyta</taxon>
        <taxon>Spermatophyta</taxon>
        <taxon>Magnoliopsida</taxon>
        <taxon>eudicotyledons</taxon>
        <taxon>Gunneridae</taxon>
        <taxon>Pentapetalae</taxon>
        <taxon>rosids</taxon>
        <taxon>fabids</taxon>
        <taxon>Rosales</taxon>
        <taxon>Rhamnaceae</taxon>
        <taxon>rhamnoid group</taxon>
        <taxon>Rhamneae</taxon>
        <taxon>Rhamnella</taxon>
    </lineage>
</organism>
<dbReference type="AlphaFoldDB" id="A0A8K0E8Q9"/>
<protein>
    <submittedName>
        <fullName evidence="2">Uncharacterized protein</fullName>
    </submittedName>
</protein>
<dbReference type="PANTHER" id="PTHR38377:SF1">
    <property type="entry name" value="THREONINE-TRNA LIGASE 2"/>
    <property type="match status" value="1"/>
</dbReference>
<proteinExistence type="predicted"/>
<dbReference type="EMBL" id="VOIH02000007">
    <property type="protein sequence ID" value="KAF3441993.1"/>
    <property type="molecule type" value="Genomic_DNA"/>
</dbReference>
<evidence type="ECO:0000313" key="3">
    <source>
        <dbReference type="Proteomes" id="UP000796880"/>
    </source>
</evidence>
<gene>
    <name evidence="2" type="ORF">FNV43_RR15909</name>
</gene>
<comment type="caution">
    <text evidence="2">The sequence shown here is derived from an EMBL/GenBank/DDBJ whole genome shotgun (WGS) entry which is preliminary data.</text>
</comment>
<dbReference type="PANTHER" id="PTHR38377">
    <property type="entry name" value="THREONINE-TRNA LIGASE 2"/>
    <property type="match status" value="1"/>
</dbReference>
<evidence type="ECO:0000313" key="2">
    <source>
        <dbReference type="EMBL" id="KAF3441993.1"/>
    </source>
</evidence>
<feature type="coiled-coil region" evidence="1">
    <location>
        <begin position="23"/>
        <end position="79"/>
    </location>
</feature>
<keyword evidence="1" id="KW-0175">Coiled coil</keyword>
<keyword evidence="3" id="KW-1185">Reference proteome</keyword>
<dbReference type="Proteomes" id="UP000796880">
    <property type="component" value="Unassembled WGS sequence"/>
</dbReference>
<evidence type="ECO:0000256" key="1">
    <source>
        <dbReference type="SAM" id="Coils"/>
    </source>
</evidence>